<gene>
    <name evidence="6" type="primary">fadD</name>
    <name evidence="6" type="ORF">MHPYR_100076</name>
</gene>
<evidence type="ECO:0000256" key="2">
    <source>
        <dbReference type="ARBA" id="ARBA00022598"/>
    </source>
</evidence>
<dbReference type="InterPro" id="IPR042099">
    <property type="entry name" value="ANL_N_sf"/>
</dbReference>
<dbReference type="InterPro" id="IPR000873">
    <property type="entry name" value="AMP-dep_synth/lig_dom"/>
</dbReference>
<dbReference type="Gene3D" id="3.30.300.30">
    <property type="match status" value="1"/>
</dbReference>
<dbReference type="EC" id="6.2.1.3" evidence="6"/>
<evidence type="ECO:0000256" key="1">
    <source>
        <dbReference type="ARBA" id="ARBA00006432"/>
    </source>
</evidence>
<dbReference type="AlphaFoldDB" id="A0A1Y5P4Q9"/>
<dbReference type="GO" id="GO:0044539">
    <property type="term" value="P:long-chain fatty acid import into cell"/>
    <property type="evidence" value="ECO:0007669"/>
    <property type="project" value="TreeGrafter"/>
</dbReference>
<comment type="similarity">
    <text evidence="1">Belongs to the ATP-dependent AMP-binding enzyme family.</text>
</comment>
<dbReference type="GO" id="GO:0005524">
    <property type="term" value="F:ATP binding"/>
    <property type="evidence" value="ECO:0007669"/>
    <property type="project" value="UniProtKB-KW"/>
</dbReference>
<dbReference type="Gene3D" id="3.40.50.12780">
    <property type="entry name" value="N-terminal domain of ligase-like"/>
    <property type="match status" value="1"/>
</dbReference>
<feature type="domain" description="AMP-dependent synthetase/ligase" evidence="5">
    <location>
        <begin position="23"/>
        <end position="364"/>
    </location>
</feature>
<dbReference type="PANTHER" id="PTHR43107:SF15">
    <property type="entry name" value="FATTY ACID TRANSPORT PROTEIN 3, ISOFORM A"/>
    <property type="match status" value="1"/>
</dbReference>
<dbReference type="InterPro" id="IPR045851">
    <property type="entry name" value="AMP-bd_C_sf"/>
</dbReference>
<dbReference type="SUPFAM" id="SSF56801">
    <property type="entry name" value="Acetyl-CoA synthetase-like"/>
    <property type="match status" value="1"/>
</dbReference>
<organism evidence="6">
    <name type="scientific">uncultured Mycobacterium sp</name>
    <dbReference type="NCBI Taxonomy" id="171292"/>
    <lineage>
        <taxon>Bacteria</taxon>
        <taxon>Bacillati</taxon>
        <taxon>Actinomycetota</taxon>
        <taxon>Actinomycetes</taxon>
        <taxon>Mycobacteriales</taxon>
        <taxon>Mycobacteriaceae</taxon>
        <taxon>Mycobacterium</taxon>
        <taxon>environmental samples</taxon>
    </lineage>
</organism>
<keyword evidence="3" id="KW-0547">Nucleotide-binding</keyword>
<dbReference type="Pfam" id="PF00501">
    <property type="entry name" value="AMP-binding"/>
    <property type="match status" value="1"/>
</dbReference>
<sequence>MPSWESLRMTDKPQISAAALVKARADDDNVALIFGDQTWTWREVVAEAAVRAEWMRDTLHRARPPHIGVLLPNVPEYVFQILGAALAGACIVGLNATRRGAELARDIAHTACQFVIADPTYADLVEEAVLVADAPWAAHAGAQLPDDEPSPSTLLFLLFTSGSTSAPKAAKCSQSRLAGVAANLGFGAEAVLYCPMPLSHGNALSATLFPALASGCSLVLRDKFSASAWLDDVRRNGVTFTSTVGRALGYILATPPTPLDRDHRLRVVLAPEASPRDCDAFRERFGARVLSGYGSSEGGISLLPAAKPGSLGTAPKGADIAVVDEHGRQCAVAEFDANGVLSNAADAIGELVRRDAAGSFEGYWDNPEAQSDRLRDGWFWSGDLAYRDGDGVFWFAGRVGDWIRVDSENFAAGPVERIVGRYEHAAAAAVFGVPDPAGGDQVMAVLEMAPGHVFDPGDFAEFLGAQADLGTKWAPRFVRVTPAIPVVGHGKVDKKPLRRAAWLSADPLWWRQDRSLVYVPFTAHDRDSWREQFIAHGRIQAYPESGAATPERL</sequence>
<dbReference type="GO" id="GO:0005324">
    <property type="term" value="F:long-chain fatty acid transmembrane transporter activity"/>
    <property type="evidence" value="ECO:0007669"/>
    <property type="project" value="TreeGrafter"/>
</dbReference>
<dbReference type="InterPro" id="IPR020845">
    <property type="entry name" value="AMP-binding_CS"/>
</dbReference>
<name>A0A1Y5P4Q9_9MYCO</name>
<accession>A0A1Y5P4Q9</accession>
<protein>
    <submittedName>
        <fullName evidence="6">Long-chain-fatty-acid--CoA ligase FadD17</fullName>
        <ecNumber evidence="6">6.2.1.3</ecNumber>
    </submittedName>
</protein>
<dbReference type="GO" id="GO:0005886">
    <property type="term" value="C:plasma membrane"/>
    <property type="evidence" value="ECO:0007669"/>
    <property type="project" value="TreeGrafter"/>
</dbReference>
<evidence type="ECO:0000256" key="4">
    <source>
        <dbReference type="ARBA" id="ARBA00022840"/>
    </source>
</evidence>
<keyword evidence="4" id="KW-0067">ATP-binding</keyword>
<proteinExistence type="inferred from homology"/>
<evidence type="ECO:0000313" key="6">
    <source>
        <dbReference type="EMBL" id="SBS71091.1"/>
    </source>
</evidence>
<dbReference type="PANTHER" id="PTHR43107">
    <property type="entry name" value="LONG-CHAIN FATTY ACID TRANSPORT PROTEIN"/>
    <property type="match status" value="1"/>
</dbReference>
<evidence type="ECO:0000256" key="3">
    <source>
        <dbReference type="ARBA" id="ARBA00022741"/>
    </source>
</evidence>
<keyword evidence="2 6" id="KW-0436">Ligase</keyword>
<dbReference type="GO" id="GO:0004467">
    <property type="term" value="F:long-chain fatty acid-CoA ligase activity"/>
    <property type="evidence" value="ECO:0007669"/>
    <property type="project" value="UniProtKB-EC"/>
</dbReference>
<dbReference type="EMBL" id="FLQS01000002">
    <property type="protein sequence ID" value="SBS71091.1"/>
    <property type="molecule type" value="Genomic_DNA"/>
</dbReference>
<evidence type="ECO:0000259" key="5">
    <source>
        <dbReference type="Pfam" id="PF00501"/>
    </source>
</evidence>
<dbReference type="PROSITE" id="PS00455">
    <property type="entry name" value="AMP_BINDING"/>
    <property type="match status" value="1"/>
</dbReference>
<reference evidence="6" key="1">
    <citation type="submission" date="2016-03" db="EMBL/GenBank/DDBJ databases">
        <authorList>
            <person name="Ploux O."/>
        </authorList>
    </citation>
    <scope>NUCLEOTIDE SEQUENCE</scope>
    <source>
        <strain evidence="6">UC10</strain>
    </source>
</reference>